<gene>
    <name evidence="1" type="ORF">BaRGS_00039303</name>
</gene>
<comment type="caution">
    <text evidence="1">The sequence shown here is derived from an EMBL/GenBank/DDBJ whole genome shotgun (WGS) entry which is preliminary data.</text>
</comment>
<evidence type="ECO:0000313" key="1">
    <source>
        <dbReference type="EMBL" id="KAK7456947.1"/>
    </source>
</evidence>
<dbReference type="AlphaFoldDB" id="A0ABD0J3Q9"/>
<organism evidence="1 2">
    <name type="scientific">Batillaria attramentaria</name>
    <dbReference type="NCBI Taxonomy" id="370345"/>
    <lineage>
        <taxon>Eukaryota</taxon>
        <taxon>Metazoa</taxon>
        <taxon>Spiralia</taxon>
        <taxon>Lophotrochozoa</taxon>
        <taxon>Mollusca</taxon>
        <taxon>Gastropoda</taxon>
        <taxon>Caenogastropoda</taxon>
        <taxon>Sorbeoconcha</taxon>
        <taxon>Cerithioidea</taxon>
        <taxon>Batillariidae</taxon>
        <taxon>Batillaria</taxon>
    </lineage>
</organism>
<protein>
    <submittedName>
        <fullName evidence="1">Uncharacterized protein</fullName>
    </submittedName>
</protein>
<dbReference type="EMBL" id="JACVVK020000678">
    <property type="protein sequence ID" value="KAK7456947.1"/>
    <property type="molecule type" value="Genomic_DNA"/>
</dbReference>
<name>A0ABD0J3Q9_9CAEN</name>
<feature type="non-terminal residue" evidence="1">
    <location>
        <position position="65"/>
    </location>
</feature>
<keyword evidence="2" id="KW-1185">Reference proteome</keyword>
<dbReference type="Proteomes" id="UP001519460">
    <property type="component" value="Unassembled WGS sequence"/>
</dbReference>
<accession>A0ABD0J3Q9</accession>
<proteinExistence type="predicted"/>
<evidence type="ECO:0000313" key="2">
    <source>
        <dbReference type="Proteomes" id="UP001519460"/>
    </source>
</evidence>
<reference evidence="1 2" key="1">
    <citation type="journal article" date="2023" name="Sci. Data">
        <title>Genome assembly of the Korean intertidal mud-creeper Batillaria attramentaria.</title>
        <authorList>
            <person name="Patra A.K."/>
            <person name="Ho P.T."/>
            <person name="Jun S."/>
            <person name="Lee S.J."/>
            <person name="Kim Y."/>
            <person name="Won Y.J."/>
        </authorList>
    </citation>
    <scope>NUCLEOTIDE SEQUENCE [LARGE SCALE GENOMIC DNA]</scope>
    <source>
        <strain evidence="1">Wonlab-2016</strain>
    </source>
</reference>
<sequence length="65" mass="7522">MITTKTRMLLETWPWTITKTELRDFSTVYMSTDCRHSSLRKARQCMAPMVPGRSCVAQISLQIIT</sequence>